<comment type="caution">
    <text evidence="1">The sequence shown here is derived from an EMBL/GenBank/DDBJ whole genome shotgun (WGS) entry which is preliminary data.</text>
</comment>
<name>A0A9P1DEC2_9DINO</name>
<dbReference type="EMBL" id="CAMXCT030004289">
    <property type="protein sequence ID" value="CAL4795765.1"/>
    <property type="molecule type" value="Genomic_DNA"/>
</dbReference>
<accession>A0A9P1DEC2</accession>
<evidence type="ECO:0000313" key="1">
    <source>
        <dbReference type="EMBL" id="CAI4008453.1"/>
    </source>
</evidence>
<dbReference type="Proteomes" id="UP001152797">
    <property type="component" value="Unassembled WGS sequence"/>
</dbReference>
<dbReference type="AlphaFoldDB" id="A0A9P1DEC2"/>
<evidence type="ECO:0000313" key="2">
    <source>
        <dbReference type="EMBL" id="CAL4795765.1"/>
    </source>
</evidence>
<dbReference type="EMBL" id="CAMXCT010004289">
    <property type="protein sequence ID" value="CAI4008453.1"/>
    <property type="molecule type" value="Genomic_DNA"/>
</dbReference>
<keyword evidence="3" id="KW-1185">Reference proteome</keyword>
<reference evidence="1" key="1">
    <citation type="submission" date="2022-10" db="EMBL/GenBank/DDBJ databases">
        <authorList>
            <person name="Chen Y."/>
            <person name="Dougan E. K."/>
            <person name="Chan C."/>
            <person name="Rhodes N."/>
            <person name="Thang M."/>
        </authorList>
    </citation>
    <scope>NUCLEOTIDE SEQUENCE</scope>
</reference>
<reference evidence="2 3" key="2">
    <citation type="submission" date="2024-05" db="EMBL/GenBank/DDBJ databases">
        <authorList>
            <person name="Chen Y."/>
            <person name="Shah S."/>
            <person name="Dougan E. K."/>
            <person name="Thang M."/>
            <person name="Chan C."/>
        </authorList>
    </citation>
    <scope>NUCLEOTIDE SEQUENCE [LARGE SCALE GENOMIC DNA]</scope>
</reference>
<dbReference type="EMBL" id="CAMXCT020004289">
    <property type="protein sequence ID" value="CAL1161828.1"/>
    <property type="molecule type" value="Genomic_DNA"/>
</dbReference>
<protein>
    <submittedName>
        <fullName evidence="1">Uncharacterized protein</fullName>
    </submittedName>
</protein>
<evidence type="ECO:0000313" key="3">
    <source>
        <dbReference type="Proteomes" id="UP001152797"/>
    </source>
</evidence>
<sequence>MDAPRRVLPQEIRFTLEFQPGAPFQQSIINSIMAPFNLDQLDCSINEIIYPTAWPIGFGGDPDIIDLPTHWVPWDDDIVSTSQYHFYVADLEVYESIAAVATATDNHLSMVPAGVPFDFRMETILIVHQLPLMQLMELTAQSADRIITLERRLGDAEVSQMLEHGGHHRCRVHGIHIALYSPASPSEAVTAPPDFGSPAAIEETMDADDADSEQGTGNSQNDGSVLDLARSVSTHRLTSNEMHALDHLALQIHQRLEASRSVPHHSAEYARGSWLMTRAYLARALEDTLANPSTLGGAASSDPPGLGGLQLSYPPAQFNFQITFGSDSVVPIERLFRFFALESLVLDPGRTLFPLQVPRDLEVDVTPSQWRKFKPDWESAFNEDYEYIVFLPEGLYAQVYSHMTRAFPDHIVQCHGDGRVAMVDVRVKPMAFADLADALYQVQSEVDSLHAEVAKMRRCQELLFHNLATITKDWMEVNPELADRLHPSCCLPPMTDFAKLEAMVNSALPFVREWVSDDHHRAHLEVCLAGCAAVAKHLASRFHWTLISVLCSLAAKVLITQDEAQADLAPSGWIPDRTHPCSVITFTLALPVEQAHLLVFQLSGALSVVTEWGLSSSPLLTPEDHLVFRHLRSMLFDLITAVRLGAGGQAADRLMEELPSLSQPAAQE</sequence>
<organism evidence="1">
    <name type="scientific">Cladocopium goreaui</name>
    <dbReference type="NCBI Taxonomy" id="2562237"/>
    <lineage>
        <taxon>Eukaryota</taxon>
        <taxon>Sar</taxon>
        <taxon>Alveolata</taxon>
        <taxon>Dinophyceae</taxon>
        <taxon>Suessiales</taxon>
        <taxon>Symbiodiniaceae</taxon>
        <taxon>Cladocopium</taxon>
    </lineage>
</organism>
<proteinExistence type="predicted"/>
<gene>
    <name evidence="1" type="ORF">C1SCF055_LOCUS33896</name>
</gene>